<dbReference type="InterPro" id="IPR055357">
    <property type="entry name" value="LRR_At1g61320_AtMIF1"/>
</dbReference>
<dbReference type="EMBL" id="BQKI01000023">
    <property type="protein sequence ID" value="GJN12496.1"/>
    <property type="molecule type" value="Genomic_DNA"/>
</dbReference>
<reference evidence="2" key="1">
    <citation type="journal article" date="2018" name="DNA Res.">
        <title>Multiple hybrid de novo genome assembly of finger millet, an orphan allotetraploid crop.</title>
        <authorList>
            <person name="Hatakeyama M."/>
            <person name="Aluri S."/>
            <person name="Balachadran M.T."/>
            <person name="Sivarajan S.R."/>
            <person name="Patrignani A."/>
            <person name="Gruter S."/>
            <person name="Poveda L."/>
            <person name="Shimizu-Inatsugi R."/>
            <person name="Baeten J."/>
            <person name="Francoijs K.J."/>
            <person name="Nataraja K.N."/>
            <person name="Reddy Y.A.N."/>
            <person name="Phadnis S."/>
            <person name="Ravikumar R.L."/>
            <person name="Schlapbach R."/>
            <person name="Sreeman S.M."/>
            <person name="Shimizu K.K."/>
        </authorList>
    </citation>
    <scope>NUCLEOTIDE SEQUENCE</scope>
</reference>
<gene>
    <name evidence="2" type="primary">ga30778</name>
    <name evidence="2" type="ORF">PR202_ga30778</name>
</gene>
<dbReference type="Proteomes" id="UP001054889">
    <property type="component" value="Unassembled WGS sequence"/>
</dbReference>
<accession>A0AAV5DPY7</accession>
<evidence type="ECO:0000313" key="3">
    <source>
        <dbReference type="Proteomes" id="UP001054889"/>
    </source>
</evidence>
<dbReference type="PANTHER" id="PTHR34145">
    <property type="entry name" value="OS02G0105600 PROTEIN"/>
    <property type="match status" value="1"/>
</dbReference>
<dbReference type="PANTHER" id="PTHR34145:SF46">
    <property type="entry name" value="OS06G0716467 PROTEIN"/>
    <property type="match status" value="1"/>
</dbReference>
<keyword evidence="3" id="KW-1185">Reference proteome</keyword>
<evidence type="ECO:0000259" key="1">
    <source>
        <dbReference type="Pfam" id="PF23622"/>
    </source>
</evidence>
<dbReference type="Pfam" id="PF23622">
    <property type="entry name" value="LRR_At1g61320_AtMIF1"/>
    <property type="match status" value="1"/>
</dbReference>
<feature type="domain" description="At1g61320/AtMIF1 LRR" evidence="1">
    <location>
        <begin position="35"/>
        <end position="109"/>
    </location>
</feature>
<dbReference type="InterPro" id="IPR053772">
    <property type="entry name" value="At1g61320/At1g61330-like"/>
</dbReference>
<evidence type="ECO:0000313" key="2">
    <source>
        <dbReference type="EMBL" id="GJN12496.1"/>
    </source>
</evidence>
<comment type="caution">
    <text evidence="2">The sequence shown here is derived from an EMBL/GenBank/DDBJ whole genome shotgun (WGS) entry which is preliminary data.</text>
</comment>
<name>A0AAV5DPY7_ELECO</name>
<proteinExistence type="predicted"/>
<sequence>MQQEEVAIGDRAEEARAAIADATLLRQHGGAPRGDLPDLLSECPVLEDLQLEACSGVADLNVPQQLDELRHLLISDMSIQMVDFHVTGLPNFCYEGDVVAIYLRDCSGRAKVTFTMIPGISTVKVLEVHADMLHGLLWDIQLTRYLDCAPQLETLQLHMCFPWYYASISNINSKAAEEGGSSCMGCHDRLRAVHVSGFRCPRLRLCCWAAF</sequence>
<organism evidence="2 3">
    <name type="scientific">Eleusine coracana subsp. coracana</name>
    <dbReference type="NCBI Taxonomy" id="191504"/>
    <lineage>
        <taxon>Eukaryota</taxon>
        <taxon>Viridiplantae</taxon>
        <taxon>Streptophyta</taxon>
        <taxon>Embryophyta</taxon>
        <taxon>Tracheophyta</taxon>
        <taxon>Spermatophyta</taxon>
        <taxon>Magnoliopsida</taxon>
        <taxon>Liliopsida</taxon>
        <taxon>Poales</taxon>
        <taxon>Poaceae</taxon>
        <taxon>PACMAD clade</taxon>
        <taxon>Chloridoideae</taxon>
        <taxon>Cynodonteae</taxon>
        <taxon>Eleusininae</taxon>
        <taxon>Eleusine</taxon>
    </lineage>
</organism>
<reference evidence="2" key="2">
    <citation type="submission" date="2021-12" db="EMBL/GenBank/DDBJ databases">
        <title>Resequencing data analysis of finger millet.</title>
        <authorList>
            <person name="Hatakeyama M."/>
            <person name="Aluri S."/>
            <person name="Balachadran M.T."/>
            <person name="Sivarajan S.R."/>
            <person name="Poveda L."/>
            <person name="Shimizu-Inatsugi R."/>
            <person name="Schlapbach R."/>
            <person name="Sreeman S.M."/>
            <person name="Shimizu K.K."/>
        </authorList>
    </citation>
    <scope>NUCLEOTIDE SEQUENCE</scope>
</reference>
<protein>
    <recommendedName>
        <fullName evidence="1">At1g61320/AtMIF1 LRR domain-containing protein</fullName>
    </recommendedName>
</protein>
<dbReference type="AlphaFoldDB" id="A0AAV5DPY7"/>
<dbReference type="SUPFAM" id="SSF52047">
    <property type="entry name" value="RNI-like"/>
    <property type="match status" value="1"/>
</dbReference>